<evidence type="ECO:0000256" key="1">
    <source>
        <dbReference type="SAM" id="MobiDB-lite"/>
    </source>
</evidence>
<feature type="region of interest" description="Disordered" evidence="1">
    <location>
        <begin position="124"/>
        <end position="144"/>
    </location>
</feature>
<accession>A0ABD4T275</accession>
<dbReference type="Proteomes" id="UP000031561">
    <property type="component" value="Unassembled WGS sequence"/>
</dbReference>
<protein>
    <submittedName>
        <fullName evidence="2">Uncharacterized protein</fullName>
    </submittedName>
</protein>
<proteinExistence type="predicted"/>
<dbReference type="EMBL" id="JTHE03000038">
    <property type="protein sequence ID" value="MCM1982347.1"/>
    <property type="molecule type" value="Genomic_DNA"/>
</dbReference>
<gene>
    <name evidence="2" type="ORF">QQ91_0005835</name>
</gene>
<dbReference type="AlphaFoldDB" id="A0ABD4T275"/>
<sequence length="144" mass="16128">MMSSDNFVVLGLAHCFTRSQDNQLTPIQVVEPIPSSTLESLFLDIPSSYSLIRAFTVQQICDDQGHCVVPEGFPDEVQLAPNFHERLLAAARTYDHNPQAKDRLPLNQSKVIECSNPPQRILNATHQVKDSDNVKQHPLTHTTL</sequence>
<evidence type="ECO:0000313" key="3">
    <source>
        <dbReference type="Proteomes" id="UP000031561"/>
    </source>
</evidence>
<name>A0ABD4T275_9CYAN</name>
<evidence type="ECO:0000313" key="2">
    <source>
        <dbReference type="EMBL" id="MCM1982347.1"/>
    </source>
</evidence>
<reference evidence="2 3" key="1">
    <citation type="journal article" date="2015" name="Genome Announc.">
        <title>Draft Genome Sequence of Filamentous Marine Cyanobacterium Lyngbya confervoides Strain BDU141951.</title>
        <authorList>
            <person name="Chandrababunaidu M.M."/>
            <person name="Sen D."/>
            <person name="Tripathy S."/>
        </authorList>
    </citation>
    <scope>NUCLEOTIDE SEQUENCE [LARGE SCALE GENOMIC DNA]</scope>
    <source>
        <strain evidence="2 3">BDU141951</strain>
    </source>
</reference>
<dbReference type="RefSeq" id="WP_166281013.1">
    <property type="nucleotide sequence ID" value="NZ_JTHE03000038.1"/>
</dbReference>
<comment type="caution">
    <text evidence="2">The sequence shown here is derived from an EMBL/GenBank/DDBJ whole genome shotgun (WGS) entry which is preliminary data.</text>
</comment>
<keyword evidence="3" id="KW-1185">Reference proteome</keyword>
<organism evidence="2 3">
    <name type="scientific">Lyngbya confervoides BDU141951</name>
    <dbReference type="NCBI Taxonomy" id="1574623"/>
    <lineage>
        <taxon>Bacteria</taxon>
        <taxon>Bacillati</taxon>
        <taxon>Cyanobacteriota</taxon>
        <taxon>Cyanophyceae</taxon>
        <taxon>Oscillatoriophycideae</taxon>
        <taxon>Oscillatoriales</taxon>
        <taxon>Microcoleaceae</taxon>
        <taxon>Lyngbya</taxon>
    </lineage>
</organism>